<sequence length="349" mass="38716">MRHHHVVNAPHVPAEPNPVADPRHAGTRAASGRRFVTREELGGLVREAFGAGRRLVQVERLRGGSKKGVYRLLFDSGPSAVLYVWTEDEDYWGGGRADEEPFSHASGLRLFEAAHARLTSLGVRVPHLYLADGDRRHHPADIALIEDVRGGTLEARPAKEALDRLADGLSAMARCRSPELGKVALVESGQGIAKAGSGIVLERAVRDLAEAAARVEPIRAERARLEDGLRELAAGVAPRSGHGLVHGELGPDHVLLDEHDQPVLIDIEGAMFFDVEWEHVFLRIRFGDHYERLRVDGLDERRMRFYELAQHLSLVAGPLRLLEGDFPDREFMMGIVRHHTREALGFPLR</sequence>
<dbReference type="InterPro" id="IPR002575">
    <property type="entry name" value="Aminoglycoside_PTrfase"/>
</dbReference>
<organism evidence="3 4">
    <name type="scientific">Nonomuraea cypriaca</name>
    <dbReference type="NCBI Taxonomy" id="1187855"/>
    <lineage>
        <taxon>Bacteria</taxon>
        <taxon>Bacillati</taxon>
        <taxon>Actinomycetota</taxon>
        <taxon>Actinomycetes</taxon>
        <taxon>Streptosporangiales</taxon>
        <taxon>Streptosporangiaceae</taxon>
        <taxon>Nonomuraea</taxon>
    </lineage>
</organism>
<dbReference type="Gene3D" id="3.90.1200.10">
    <property type="match status" value="1"/>
</dbReference>
<dbReference type="Proteomes" id="UP000605361">
    <property type="component" value="Unassembled WGS sequence"/>
</dbReference>
<evidence type="ECO:0000313" key="4">
    <source>
        <dbReference type="Proteomes" id="UP000605361"/>
    </source>
</evidence>
<dbReference type="InterPro" id="IPR011009">
    <property type="entry name" value="Kinase-like_dom_sf"/>
</dbReference>
<evidence type="ECO:0000313" key="3">
    <source>
        <dbReference type="EMBL" id="MBF8188629.1"/>
    </source>
</evidence>
<evidence type="ECO:0000259" key="2">
    <source>
        <dbReference type="Pfam" id="PF01636"/>
    </source>
</evidence>
<name>A0A931EYC2_9ACTN</name>
<accession>A0A931EYC2</accession>
<protein>
    <submittedName>
        <fullName evidence="3">Phosphotransferase</fullName>
    </submittedName>
</protein>
<proteinExistence type="predicted"/>
<comment type="caution">
    <text evidence="3">The sequence shown here is derived from an EMBL/GenBank/DDBJ whole genome shotgun (WGS) entry which is preliminary data.</text>
</comment>
<feature type="domain" description="Aminoglycoside phosphotransferase" evidence="2">
    <location>
        <begin position="104"/>
        <end position="283"/>
    </location>
</feature>
<feature type="region of interest" description="Disordered" evidence="1">
    <location>
        <begin position="1"/>
        <end position="32"/>
    </location>
</feature>
<dbReference type="EMBL" id="JADOGI010000071">
    <property type="protein sequence ID" value="MBF8188629.1"/>
    <property type="molecule type" value="Genomic_DNA"/>
</dbReference>
<evidence type="ECO:0000256" key="1">
    <source>
        <dbReference type="SAM" id="MobiDB-lite"/>
    </source>
</evidence>
<dbReference type="SUPFAM" id="SSF56112">
    <property type="entry name" value="Protein kinase-like (PK-like)"/>
    <property type="match status" value="1"/>
</dbReference>
<dbReference type="Pfam" id="PF01636">
    <property type="entry name" value="APH"/>
    <property type="match status" value="1"/>
</dbReference>
<gene>
    <name evidence="3" type="ORF">ITP53_23450</name>
</gene>
<dbReference type="AlphaFoldDB" id="A0A931EYC2"/>
<feature type="compositionally biased region" description="Low complexity" evidence="1">
    <location>
        <begin position="7"/>
        <end position="20"/>
    </location>
</feature>
<keyword evidence="4" id="KW-1185">Reference proteome</keyword>
<reference evidence="3" key="1">
    <citation type="submission" date="2020-11" db="EMBL/GenBank/DDBJ databases">
        <title>Whole-genome analyses of Nonomuraea sp. K274.</title>
        <authorList>
            <person name="Veyisoglu A."/>
        </authorList>
    </citation>
    <scope>NUCLEOTIDE SEQUENCE</scope>
    <source>
        <strain evidence="3">K274</strain>
    </source>
</reference>